<dbReference type="GO" id="GO:0034982">
    <property type="term" value="P:mitochondrial protein processing"/>
    <property type="evidence" value="ECO:0007669"/>
    <property type="project" value="TreeGrafter"/>
</dbReference>
<dbReference type="GeneID" id="70235034"/>
<dbReference type="InterPro" id="IPR001915">
    <property type="entry name" value="Peptidase_M48"/>
</dbReference>
<proteinExistence type="predicted"/>
<dbReference type="GO" id="GO:0046872">
    <property type="term" value="F:metal ion binding"/>
    <property type="evidence" value="ECO:0007669"/>
    <property type="project" value="UniProtKB-KW"/>
</dbReference>
<dbReference type="GO" id="GO:0006515">
    <property type="term" value="P:protein quality control for misfolded or incompletely synthesized proteins"/>
    <property type="evidence" value="ECO:0007669"/>
    <property type="project" value="TreeGrafter"/>
</dbReference>
<dbReference type="AlphaFoldDB" id="A0A9P8P7Y2"/>
<protein>
    <recommendedName>
        <fullName evidence="7">Peptidase M48 domain-containing protein</fullName>
    </recommendedName>
</protein>
<evidence type="ECO:0000256" key="5">
    <source>
        <dbReference type="ARBA" id="ARBA00022833"/>
    </source>
</evidence>
<keyword evidence="4" id="KW-0378">Hydrolase</keyword>
<accession>A0A9P8P7Y2</accession>
<dbReference type="GO" id="GO:0004222">
    <property type="term" value="F:metalloendopeptidase activity"/>
    <property type="evidence" value="ECO:0007669"/>
    <property type="project" value="InterPro"/>
</dbReference>
<comment type="cofactor">
    <cofactor evidence="1">
        <name>Zn(2+)</name>
        <dbReference type="ChEBI" id="CHEBI:29105"/>
    </cofactor>
</comment>
<evidence type="ECO:0000259" key="7">
    <source>
        <dbReference type="Pfam" id="PF01435"/>
    </source>
</evidence>
<evidence type="ECO:0000256" key="1">
    <source>
        <dbReference type="ARBA" id="ARBA00001947"/>
    </source>
</evidence>
<dbReference type="Gene3D" id="3.40.50.12360">
    <property type="match status" value="1"/>
</dbReference>
<evidence type="ECO:0000313" key="9">
    <source>
        <dbReference type="Proteomes" id="UP000769157"/>
    </source>
</evidence>
<comment type="caution">
    <text evidence="8">The sequence shown here is derived from an EMBL/GenBank/DDBJ whole genome shotgun (WGS) entry which is preliminary data.</text>
</comment>
<sequence length="1012" mass="115072">MFKRLGRLGRFYSTYHHFGNKTSRTGWTIELTPKGRRNLAIGGAGLAVVVATHLEQAPVTHRTRLMLAPAWMESWTAESSYKGLIQQYHNAILPQNHPTTIRVKNIMTRLIAAAQNFVDPETGERTNLFEDLRSHTLPAIDWKIHVIDDVNRVSGRPTPNAFVIGDGKVFVFRSILQLTQNDDALATVLAHELGHLLAHHIRERLSAAPLYTAVAVVLNTVFGTSNINPILSNILLESPNSRAMETEADYIGLMVMSLACFNPHESPNFWNRMVQYERKSGQYVPELMSTHPKSERRMQNIRDWTPKAEKLYEIAGCGELSELLVKLHKPYLEKLLSEQQDDEMDTDVLSTQAMLELFLLNLKQISNHSSLLVDHFMSKNLLLMDTKPDLKASSAKYICIDNCLNKLIDKRRQLTIIITAANSRELDLIETILIGKKNLQYYRFSGSSVYYDNHGSFDFTKQELHRASVSVPQTGKKHPTEDYVPRVSKNSAEFQKLEQQKDRVLSIYLILSNQLHSLVNFEELQSDLVISLDSELEQNLSIPIIKPIHLNGVEYFDLALGPQLTGFERQKHLAKLFLTQRAAPAKTVSVDEMVSWLDGMGTYPHVDSAPAHEVSDEDALKALDSLDLESSYQLERYEFYREQYKPQEEVKKPKIEEAKYTGLTYHEYQLKLGRLIYDRFEEITGVVDRLAYLLQNIHEDDSLRQKDLEDRVVEIGDKFNRLQTAKTTAASLAKQADKNKDDDVRLDETSRQIHDRLEDYRTHSKLGALGDDIDKRRAKVAELKEKLAARETSYRQLADTNELLRTQYQQKSSGAAEMSAQLMEVKKTVESLETESKGQFRVLQQAVIDGQIRFYEQRTQALQVQNTFLEKYVKSLDNIAKEKATVGRVRASRIHTFDRSQLPVLINRHLDLLAPNAVAHGLCLASQLGLEPDLVQVLAKPYSHLGDLVVTGKLHPVRVFHGFPEPKDIGVARIRDKLDTLDVSVAVDFNEPNVARNASVDRRSKFLAANKP</sequence>
<keyword evidence="5" id="KW-0862">Zinc</keyword>
<feature type="domain" description="Peptidase M48" evidence="7">
    <location>
        <begin position="150"/>
        <end position="304"/>
    </location>
</feature>
<dbReference type="GO" id="GO:0005743">
    <property type="term" value="C:mitochondrial inner membrane"/>
    <property type="evidence" value="ECO:0007669"/>
    <property type="project" value="TreeGrafter"/>
</dbReference>
<keyword evidence="3" id="KW-0479">Metal-binding</keyword>
<keyword evidence="2" id="KW-0645">Protease</keyword>
<dbReference type="RefSeq" id="XP_046062230.1">
    <property type="nucleotide sequence ID" value="XM_046204005.1"/>
</dbReference>
<name>A0A9P8P7Y2_9ASCO</name>
<reference evidence="8" key="2">
    <citation type="submission" date="2021-01" db="EMBL/GenBank/DDBJ databases">
        <authorList>
            <person name="Schikora-Tamarit M.A."/>
        </authorList>
    </citation>
    <scope>NUCLEOTIDE SEQUENCE</scope>
    <source>
        <strain evidence="8">CBS6075</strain>
    </source>
</reference>
<reference evidence="8" key="1">
    <citation type="journal article" date="2021" name="Open Biol.">
        <title>Shared evolutionary footprints suggest mitochondrial oxidative damage underlies multiple complex I losses in fungi.</title>
        <authorList>
            <person name="Schikora-Tamarit M.A."/>
            <person name="Marcet-Houben M."/>
            <person name="Nosek J."/>
            <person name="Gabaldon T."/>
        </authorList>
    </citation>
    <scope>NUCLEOTIDE SEQUENCE</scope>
    <source>
        <strain evidence="8">CBS6075</strain>
    </source>
</reference>
<dbReference type="PANTHER" id="PTHR22726:SF1">
    <property type="entry name" value="METALLOENDOPEPTIDASE OMA1, MITOCHONDRIAL"/>
    <property type="match status" value="1"/>
</dbReference>
<evidence type="ECO:0000313" key="8">
    <source>
        <dbReference type="EMBL" id="KAH3667418.1"/>
    </source>
</evidence>
<keyword evidence="6" id="KW-0482">Metalloprotease</keyword>
<organism evidence="8 9">
    <name type="scientific">Ogataea philodendri</name>
    <dbReference type="NCBI Taxonomy" id="1378263"/>
    <lineage>
        <taxon>Eukaryota</taxon>
        <taxon>Fungi</taxon>
        <taxon>Dikarya</taxon>
        <taxon>Ascomycota</taxon>
        <taxon>Saccharomycotina</taxon>
        <taxon>Pichiomycetes</taxon>
        <taxon>Pichiales</taxon>
        <taxon>Pichiaceae</taxon>
        <taxon>Ogataea</taxon>
    </lineage>
</organism>
<dbReference type="PANTHER" id="PTHR22726">
    <property type="entry name" value="METALLOENDOPEPTIDASE OMA1"/>
    <property type="match status" value="1"/>
</dbReference>
<dbReference type="InterPro" id="IPR051156">
    <property type="entry name" value="Mito/Outer_Membr_Metalloprot"/>
</dbReference>
<dbReference type="Gene3D" id="3.30.2010.10">
    <property type="entry name" value="Metalloproteases ('zincins'), catalytic domain"/>
    <property type="match status" value="1"/>
</dbReference>
<dbReference type="Proteomes" id="UP000769157">
    <property type="component" value="Unassembled WGS sequence"/>
</dbReference>
<dbReference type="Pfam" id="PF01435">
    <property type="entry name" value="Peptidase_M48"/>
    <property type="match status" value="1"/>
</dbReference>
<evidence type="ECO:0000256" key="6">
    <source>
        <dbReference type="ARBA" id="ARBA00023049"/>
    </source>
</evidence>
<dbReference type="EMBL" id="JAEUBE010000183">
    <property type="protein sequence ID" value="KAH3667418.1"/>
    <property type="molecule type" value="Genomic_DNA"/>
</dbReference>
<evidence type="ECO:0000256" key="4">
    <source>
        <dbReference type="ARBA" id="ARBA00022801"/>
    </source>
</evidence>
<dbReference type="InterPro" id="IPR021006">
    <property type="entry name" value="Hda2/3"/>
</dbReference>
<dbReference type="OrthoDB" id="7464992at2759"/>
<dbReference type="Pfam" id="PF11496">
    <property type="entry name" value="HDA2-3"/>
    <property type="match status" value="1"/>
</dbReference>
<gene>
    <name evidence="8" type="ORF">OGAPHI_003067</name>
</gene>
<evidence type="ECO:0000256" key="3">
    <source>
        <dbReference type="ARBA" id="ARBA00022723"/>
    </source>
</evidence>
<evidence type="ECO:0000256" key="2">
    <source>
        <dbReference type="ARBA" id="ARBA00022670"/>
    </source>
</evidence>
<keyword evidence="9" id="KW-1185">Reference proteome</keyword>
<dbReference type="GO" id="GO:0070823">
    <property type="term" value="C:HDA1 complex"/>
    <property type="evidence" value="ECO:0007669"/>
    <property type="project" value="InterPro"/>
</dbReference>
<dbReference type="CDD" id="cd07331">
    <property type="entry name" value="M48C_Oma1_like"/>
    <property type="match status" value="1"/>
</dbReference>
<dbReference type="InterPro" id="IPR038609">
    <property type="entry name" value="HDA1_su2/3_sf"/>
</dbReference>